<name>X1E1Z7_9ZZZZ</name>
<feature type="non-terminal residue" evidence="1">
    <location>
        <position position="70"/>
    </location>
</feature>
<dbReference type="AlphaFoldDB" id="X1E1Z7"/>
<gene>
    <name evidence="1" type="ORF">S01H4_58379</name>
</gene>
<accession>X1E1Z7</accession>
<organism evidence="1">
    <name type="scientific">marine sediment metagenome</name>
    <dbReference type="NCBI Taxonomy" id="412755"/>
    <lineage>
        <taxon>unclassified sequences</taxon>
        <taxon>metagenomes</taxon>
        <taxon>ecological metagenomes</taxon>
    </lineage>
</organism>
<sequence>MVTGHDDMVNDFKQHSVLYAIHFICLILGDYEALARTPVDVYRGLVQTQLDDKIAEQIDSVVSRFTDFVF</sequence>
<evidence type="ECO:0000313" key="1">
    <source>
        <dbReference type="EMBL" id="GAH14445.1"/>
    </source>
</evidence>
<reference evidence="1" key="1">
    <citation type="journal article" date="2014" name="Front. Microbiol.">
        <title>High frequency of phylogenetically diverse reductive dehalogenase-homologous genes in deep subseafloor sedimentary metagenomes.</title>
        <authorList>
            <person name="Kawai M."/>
            <person name="Futagami T."/>
            <person name="Toyoda A."/>
            <person name="Takaki Y."/>
            <person name="Nishi S."/>
            <person name="Hori S."/>
            <person name="Arai W."/>
            <person name="Tsubouchi T."/>
            <person name="Morono Y."/>
            <person name="Uchiyama I."/>
            <person name="Ito T."/>
            <person name="Fujiyama A."/>
            <person name="Inagaki F."/>
            <person name="Takami H."/>
        </authorList>
    </citation>
    <scope>NUCLEOTIDE SEQUENCE</scope>
    <source>
        <strain evidence="1">Expedition CK06-06</strain>
    </source>
</reference>
<protein>
    <submittedName>
        <fullName evidence="1">Uncharacterized protein</fullName>
    </submittedName>
</protein>
<dbReference type="EMBL" id="BART01034095">
    <property type="protein sequence ID" value="GAH14445.1"/>
    <property type="molecule type" value="Genomic_DNA"/>
</dbReference>
<comment type="caution">
    <text evidence="1">The sequence shown here is derived from an EMBL/GenBank/DDBJ whole genome shotgun (WGS) entry which is preliminary data.</text>
</comment>
<proteinExistence type="predicted"/>